<dbReference type="InterPro" id="IPR012171">
    <property type="entry name" value="Fatty_acid_desaturase"/>
</dbReference>
<dbReference type="PANTHER" id="PTHR32100">
    <property type="entry name" value="OMEGA-6 FATTY ACID DESATURASE, CHLOROPLASTIC"/>
    <property type="match status" value="1"/>
</dbReference>
<feature type="transmembrane region" description="Helical" evidence="1">
    <location>
        <begin position="227"/>
        <end position="247"/>
    </location>
</feature>
<accession>A0A0D2MW67</accession>
<dbReference type="RefSeq" id="XP_013903736.1">
    <property type="nucleotide sequence ID" value="XM_014048282.1"/>
</dbReference>
<gene>
    <name evidence="2" type="ORF">MNEG_3236</name>
</gene>
<dbReference type="OrthoDB" id="10260134at2759"/>
<dbReference type="EMBL" id="KK100617">
    <property type="protein sequence ID" value="KIZ04717.1"/>
    <property type="molecule type" value="Genomic_DNA"/>
</dbReference>
<dbReference type="AlphaFoldDB" id="A0A0D2MW67"/>
<keyword evidence="3" id="KW-1185">Reference proteome</keyword>
<dbReference type="KEGG" id="mng:MNEG_3236"/>
<dbReference type="Proteomes" id="UP000054498">
    <property type="component" value="Unassembled WGS sequence"/>
</dbReference>
<feature type="transmembrane region" description="Helical" evidence="1">
    <location>
        <begin position="68"/>
        <end position="88"/>
    </location>
</feature>
<proteinExistence type="predicted"/>
<protein>
    <submittedName>
        <fullName evidence="2">Delta 12 acyl-lipid desaturase</fullName>
        <ecNumber evidence="2">1.14.19.-</ecNumber>
    </submittedName>
</protein>
<dbReference type="GO" id="GO:0016491">
    <property type="term" value="F:oxidoreductase activity"/>
    <property type="evidence" value="ECO:0007669"/>
    <property type="project" value="UniProtKB-KW"/>
</dbReference>
<keyword evidence="1" id="KW-0812">Transmembrane</keyword>
<evidence type="ECO:0000256" key="1">
    <source>
        <dbReference type="SAM" id="Phobius"/>
    </source>
</evidence>
<dbReference type="EC" id="1.14.19.-" evidence="2"/>
<dbReference type="GeneID" id="25736114"/>
<sequence>MPITHTSTCGRRQLRQRQHGSCAQQRRQQIRRDWGYTQLGRPFPDGISLGALAETLDERHFQIDLWKAFGGLLAPFALIAVGCAWQAYMHSICPLWQKLLCWLAVGTGYFGAFQAAADCAHFAFWPQEPAAQDAIGAALMAPGLIPYEGWRLQYFNHLLRPNMLFEDSPLWHPLTVAEYSSLPAWRRALARLVSATPLRFVARGLAGWAACWDGLDLKRHPPPTRRWVLLSWALPAAFAGLVLPSLLVSGGVERLVGWWLAPWLVFQGWQGLVAVAQATAPHIPVVPEGLEYDHGQAVVNGTINLRLPPWLEHVVGAANLGLPRTLSISIPRYHAAAAYAELRAKLAPYLTEGDLLNPRLLLNLATSWTLYDEGRRRYITFDGADAGVAAAAGEGGADDRQQPRAAAA</sequence>
<evidence type="ECO:0000313" key="2">
    <source>
        <dbReference type="EMBL" id="KIZ04717.1"/>
    </source>
</evidence>
<keyword evidence="1" id="KW-0472">Membrane</keyword>
<keyword evidence="1" id="KW-1133">Transmembrane helix</keyword>
<evidence type="ECO:0000313" key="3">
    <source>
        <dbReference type="Proteomes" id="UP000054498"/>
    </source>
</evidence>
<organism evidence="2 3">
    <name type="scientific">Monoraphidium neglectum</name>
    <dbReference type="NCBI Taxonomy" id="145388"/>
    <lineage>
        <taxon>Eukaryota</taxon>
        <taxon>Viridiplantae</taxon>
        <taxon>Chlorophyta</taxon>
        <taxon>core chlorophytes</taxon>
        <taxon>Chlorophyceae</taxon>
        <taxon>CS clade</taxon>
        <taxon>Sphaeropleales</taxon>
        <taxon>Selenastraceae</taxon>
        <taxon>Monoraphidium</taxon>
    </lineage>
</organism>
<name>A0A0D2MW67_9CHLO</name>
<reference evidence="2 3" key="1">
    <citation type="journal article" date="2013" name="BMC Genomics">
        <title>Reconstruction of the lipid metabolism for the microalga Monoraphidium neglectum from its genome sequence reveals characteristics suitable for biofuel production.</title>
        <authorList>
            <person name="Bogen C."/>
            <person name="Al-Dilaimi A."/>
            <person name="Albersmeier A."/>
            <person name="Wichmann J."/>
            <person name="Grundmann M."/>
            <person name="Rupp O."/>
            <person name="Lauersen K.J."/>
            <person name="Blifernez-Klassen O."/>
            <person name="Kalinowski J."/>
            <person name="Goesmann A."/>
            <person name="Mussgnug J.H."/>
            <person name="Kruse O."/>
        </authorList>
    </citation>
    <scope>NUCLEOTIDE SEQUENCE [LARGE SCALE GENOMIC DNA]</scope>
    <source>
        <strain evidence="2 3">SAG 48.87</strain>
    </source>
</reference>
<keyword evidence="2" id="KW-0560">Oxidoreductase</keyword>